<dbReference type="Proteomes" id="UP001500151">
    <property type="component" value="Unassembled WGS sequence"/>
</dbReference>
<evidence type="ECO:0000313" key="3">
    <source>
        <dbReference type="Proteomes" id="UP001500151"/>
    </source>
</evidence>
<reference evidence="2 3" key="1">
    <citation type="journal article" date="2019" name="Int. J. Syst. Evol. Microbiol.">
        <title>The Global Catalogue of Microorganisms (GCM) 10K type strain sequencing project: providing services to taxonomists for standard genome sequencing and annotation.</title>
        <authorList>
            <consortium name="The Broad Institute Genomics Platform"/>
            <consortium name="The Broad Institute Genome Sequencing Center for Infectious Disease"/>
            <person name="Wu L."/>
            <person name="Ma J."/>
        </authorList>
    </citation>
    <scope>NUCLEOTIDE SEQUENCE [LARGE SCALE GENOMIC DNA]</scope>
    <source>
        <strain evidence="2 3">JCM 4524</strain>
    </source>
</reference>
<sequence>MPPIPARSSSRASRLRPLRRSLLIRSTLFALLFMLPACLADQRHALEPPVRSAAVSSEAPPPAEGFDGENPDASESPDRCHGPRLGHAFVPQPSPRVPPPAVTALSLTDATATPVRQPPGAVRRLLPSGGRSALTAICRWRI</sequence>
<comment type="caution">
    <text evidence="2">The sequence shown here is derived from an EMBL/GenBank/DDBJ whole genome shotgun (WGS) entry which is preliminary data.</text>
</comment>
<evidence type="ECO:0000256" key="1">
    <source>
        <dbReference type="SAM" id="MobiDB-lite"/>
    </source>
</evidence>
<evidence type="ECO:0000313" key="2">
    <source>
        <dbReference type="EMBL" id="GAA2628794.1"/>
    </source>
</evidence>
<feature type="compositionally biased region" description="Low complexity" evidence="1">
    <location>
        <begin position="49"/>
        <end position="58"/>
    </location>
</feature>
<proteinExistence type="predicted"/>
<feature type="region of interest" description="Disordered" evidence="1">
    <location>
        <begin position="49"/>
        <end position="102"/>
    </location>
</feature>
<feature type="compositionally biased region" description="Pro residues" evidence="1">
    <location>
        <begin position="92"/>
        <end position="101"/>
    </location>
</feature>
<keyword evidence="3" id="KW-1185">Reference proteome</keyword>
<protein>
    <recommendedName>
        <fullName evidence="4">Secreted protein</fullName>
    </recommendedName>
</protein>
<organism evidence="2 3">
    <name type="scientific">Streptomyces vastus</name>
    <dbReference type="NCBI Taxonomy" id="285451"/>
    <lineage>
        <taxon>Bacteria</taxon>
        <taxon>Bacillati</taxon>
        <taxon>Actinomycetota</taxon>
        <taxon>Actinomycetes</taxon>
        <taxon>Kitasatosporales</taxon>
        <taxon>Streptomycetaceae</taxon>
        <taxon>Streptomyces</taxon>
    </lineage>
</organism>
<gene>
    <name evidence="2" type="ORF">GCM10010307_18980</name>
</gene>
<accession>A0ABN3QL72</accession>
<evidence type="ECO:0008006" key="4">
    <source>
        <dbReference type="Google" id="ProtNLM"/>
    </source>
</evidence>
<name>A0ABN3QL72_9ACTN</name>
<dbReference type="EMBL" id="BAAASJ010000021">
    <property type="protein sequence ID" value="GAA2628794.1"/>
    <property type="molecule type" value="Genomic_DNA"/>
</dbReference>